<feature type="domain" description="Bacterial virulence protein VirB8" evidence="6">
    <location>
        <begin position="9"/>
        <end position="211"/>
    </location>
</feature>
<comment type="subcellular location">
    <subcellularLocation>
        <location evidence="1">Membrane</location>
        <topology evidence="1">Single-pass membrane protein</topology>
    </subcellularLocation>
</comment>
<dbReference type="InterPro" id="IPR007430">
    <property type="entry name" value="VirB8"/>
</dbReference>
<evidence type="ECO:0000259" key="6">
    <source>
        <dbReference type="Pfam" id="PF04335"/>
    </source>
</evidence>
<evidence type="ECO:0000256" key="4">
    <source>
        <dbReference type="ARBA" id="ARBA00023136"/>
    </source>
</evidence>
<organism evidence="7 8">
    <name type="scientific">Stutzerimonas stutzeri</name>
    <name type="common">Pseudomonas stutzeri</name>
    <dbReference type="NCBI Taxonomy" id="316"/>
    <lineage>
        <taxon>Bacteria</taxon>
        <taxon>Pseudomonadati</taxon>
        <taxon>Pseudomonadota</taxon>
        <taxon>Gammaproteobacteria</taxon>
        <taxon>Pseudomonadales</taxon>
        <taxon>Pseudomonadaceae</taxon>
        <taxon>Stutzerimonas</taxon>
    </lineage>
</organism>
<keyword evidence="4 5" id="KW-0472">Membrane</keyword>
<feature type="transmembrane region" description="Helical" evidence="5">
    <location>
        <begin position="26"/>
        <end position="48"/>
    </location>
</feature>
<name>A0A5S5BJX3_STUST</name>
<protein>
    <submittedName>
        <fullName evidence="7">Type IV secretion system protein VirB8</fullName>
    </submittedName>
</protein>
<dbReference type="OrthoDB" id="9816242at2"/>
<keyword evidence="2 5" id="KW-0812">Transmembrane</keyword>
<evidence type="ECO:0000313" key="7">
    <source>
        <dbReference type="EMBL" id="TYP67341.1"/>
    </source>
</evidence>
<dbReference type="RefSeq" id="WP_045984241.1">
    <property type="nucleotide sequence ID" value="NZ_VNHQ01000002.1"/>
</dbReference>
<sequence length="217" mass="24107">MADNDKSILEAEVIYGAMQRERLWKIAFAGMTAAAIVSVCSSAAVMIWHQPPAPIVVPFDPETGMAVPNAAIGSVSLNERSAVVQSLVYQYVIDRESYNQIDNDVRINRALSRTLGAARTGLVELWDSGSDRYLPTRYGDRTQVDVVVTGINLLGDDRVQVRMRKRLTNPDGSNTGNFTAVIGFDFATEQEKTLEAVWQNPLGFTVTDYQLYQDRRD</sequence>
<dbReference type="InterPro" id="IPR032710">
    <property type="entry name" value="NTF2-like_dom_sf"/>
</dbReference>
<evidence type="ECO:0000256" key="1">
    <source>
        <dbReference type="ARBA" id="ARBA00004167"/>
    </source>
</evidence>
<dbReference type="GO" id="GO:0016020">
    <property type="term" value="C:membrane"/>
    <property type="evidence" value="ECO:0007669"/>
    <property type="project" value="UniProtKB-SubCell"/>
</dbReference>
<keyword evidence="3 5" id="KW-1133">Transmembrane helix</keyword>
<evidence type="ECO:0000313" key="8">
    <source>
        <dbReference type="Proteomes" id="UP000324282"/>
    </source>
</evidence>
<comment type="caution">
    <text evidence="7">The sequence shown here is derived from an EMBL/GenBank/DDBJ whole genome shotgun (WGS) entry which is preliminary data.</text>
</comment>
<evidence type="ECO:0000256" key="5">
    <source>
        <dbReference type="SAM" id="Phobius"/>
    </source>
</evidence>
<dbReference type="Gene3D" id="3.10.450.230">
    <property type="entry name" value="VirB8 protein"/>
    <property type="match status" value="1"/>
</dbReference>
<reference evidence="7 8" key="1">
    <citation type="submission" date="2019-07" db="EMBL/GenBank/DDBJ databases">
        <title>Deep subsurface shale carbon reservoir microbial communities from Ohio and West Virginia, USA.</title>
        <authorList>
            <person name="Wrighton K."/>
        </authorList>
    </citation>
    <scope>NUCLEOTIDE SEQUENCE [LARGE SCALE GENOMIC DNA]</scope>
    <source>
        <strain evidence="7 8">NP_8Ht</strain>
    </source>
</reference>
<dbReference type="Pfam" id="PF04335">
    <property type="entry name" value="VirB8"/>
    <property type="match status" value="1"/>
</dbReference>
<proteinExistence type="predicted"/>
<evidence type="ECO:0000256" key="3">
    <source>
        <dbReference type="ARBA" id="ARBA00022989"/>
    </source>
</evidence>
<accession>A0A5S5BJX3</accession>
<gene>
    <name evidence="7" type="ORF">A9A72_10247</name>
</gene>
<dbReference type="SUPFAM" id="SSF54427">
    <property type="entry name" value="NTF2-like"/>
    <property type="match status" value="1"/>
</dbReference>
<dbReference type="EMBL" id="VNHQ01000002">
    <property type="protein sequence ID" value="TYP67341.1"/>
    <property type="molecule type" value="Genomic_DNA"/>
</dbReference>
<dbReference type="Proteomes" id="UP000324282">
    <property type="component" value="Unassembled WGS sequence"/>
</dbReference>
<dbReference type="AlphaFoldDB" id="A0A5S5BJX3"/>
<dbReference type="CDD" id="cd16424">
    <property type="entry name" value="VirB8"/>
    <property type="match status" value="1"/>
</dbReference>
<evidence type="ECO:0000256" key="2">
    <source>
        <dbReference type="ARBA" id="ARBA00022692"/>
    </source>
</evidence>